<evidence type="ECO:0000256" key="7">
    <source>
        <dbReference type="ARBA" id="ARBA00023136"/>
    </source>
</evidence>
<comment type="subcellular location">
    <subcellularLocation>
        <location evidence="1">Cell inner membrane</location>
        <topology evidence="1">Single-pass membrane protein</topology>
    </subcellularLocation>
</comment>
<dbReference type="AlphaFoldDB" id="A0A3B1ANE5"/>
<accession>A0A3B1ANE5</accession>
<dbReference type="Gene3D" id="3.55.40.10">
    <property type="entry name" value="minor pseudopilin epsh domain"/>
    <property type="match status" value="1"/>
</dbReference>
<dbReference type="NCBIfam" id="TIGR02532">
    <property type="entry name" value="IV_pilin_GFxxxE"/>
    <property type="match status" value="1"/>
</dbReference>
<keyword evidence="7 8" id="KW-0472">Membrane</keyword>
<evidence type="ECO:0000256" key="3">
    <source>
        <dbReference type="ARBA" id="ARBA00022481"/>
    </source>
</evidence>
<proteinExistence type="predicted"/>
<dbReference type="GO" id="GO:0005886">
    <property type="term" value="C:plasma membrane"/>
    <property type="evidence" value="ECO:0007669"/>
    <property type="project" value="UniProtKB-SubCell"/>
</dbReference>
<dbReference type="SUPFAM" id="SSF54523">
    <property type="entry name" value="Pili subunits"/>
    <property type="match status" value="1"/>
</dbReference>
<dbReference type="EMBL" id="UOFT01000045">
    <property type="protein sequence ID" value="VAW95444.1"/>
    <property type="molecule type" value="Genomic_DNA"/>
</dbReference>
<organism evidence="10">
    <name type="scientific">hydrothermal vent metagenome</name>
    <dbReference type="NCBI Taxonomy" id="652676"/>
    <lineage>
        <taxon>unclassified sequences</taxon>
        <taxon>metagenomes</taxon>
        <taxon>ecological metagenomes</taxon>
    </lineage>
</organism>
<dbReference type="Pfam" id="PF12019">
    <property type="entry name" value="GspH"/>
    <property type="match status" value="1"/>
</dbReference>
<keyword evidence="6 8" id="KW-1133">Transmembrane helix</keyword>
<evidence type="ECO:0000259" key="9">
    <source>
        <dbReference type="Pfam" id="PF12019"/>
    </source>
</evidence>
<evidence type="ECO:0000256" key="5">
    <source>
        <dbReference type="ARBA" id="ARBA00022692"/>
    </source>
</evidence>
<gene>
    <name evidence="10" type="ORF">MNBD_GAMMA23-1006</name>
</gene>
<reference evidence="10" key="1">
    <citation type="submission" date="2018-06" db="EMBL/GenBank/DDBJ databases">
        <authorList>
            <person name="Zhirakovskaya E."/>
        </authorList>
    </citation>
    <scope>NUCLEOTIDE SEQUENCE</scope>
</reference>
<dbReference type="InterPro" id="IPR022346">
    <property type="entry name" value="T2SS_GspH"/>
</dbReference>
<dbReference type="InterPro" id="IPR045584">
    <property type="entry name" value="Pilin-like"/>
</dbReference>
<keyword evidence="4" id="KW-0997">Cell inner membrane</keyword>
<evidence type="ECO:0000256" key="1">
    <source>
        <dbReference type="ARBA" id="ARBA00004377"/>
    </source>
</evidence>
<evidence type="ECO:0000256" key="4">
    <source>
        <dbReference type="ARBA" id="ARBA00022519"/>
    </source>
</evidence>
<dbReference type="InterPro" id="IPR012902">
    <property type="entry name" value="N_methyl_site"/>
</dbReference>
<evidence type="ECO:0000256" key="2">
    <source>
        <dbReference type="ARBA" id="ARBA00022475"/>
    </source>
</evidence>
<protein>
    <recommendedName>
        <fullName evidence="9">General secretion pathway GspH domain-containing protein</fullName>
    </recommendedName>
</protein>
<evidence type="ECO:0000256" key="6">
    <source>
        <dbReference type="ARBA" id="ARBA00022989"/>
    </source>
</evidence>
<evidence type="ECO:0000256" key="8">
    <source>
        <dbReference type="SAM" id="Phobius"/>
    </source>
</evidence>
<sequence length="206" mass="22776">MDVNTQLKGGKDCRLSPLIKRPFLTQQQAGFTLFELIFTLGIVAILAYSLPSVSAAFLSSNKVVVAVNKIAADMAYARSEAVARGMNVELCKTQDGVGCTRLNQWEGGWMIFVDKNQNRKREPLEPVLKYQPNIGTINITYRGSGSSNYIRFRADGASGVNGTFVFCSDRAGEYTRALILFRTGRLRLSKTRSDGKAISCDNFRNN</sequence>
<dbReference type="GO" id="GO:0015627">
    <property type="term" value="C:type II protein secretion system complex"/>
    <property type="evidence" value="ECO:0007669"/>
    <property type="project" value="InterPro"/>
</dbReference>
<feature type="domain" description="General secretion pathway GspH" evidence="9">
    <location>
        <begin position="66"/>
        <end position="184"/>
    </location>
</feature>
<name>A0A3B1ANE5_9ZZZZ</name>
<dbReference type="GO" id="GO:0015628">
    <property type="term" value="P:protein secretion by the type II secretion system"/>
    <property type="evidence" value="ECO:0007669"/>
    <property type="project" value="InterPro"/>
</dbReference>
<evidence type="ECO:0000313" key="10">
    <source>
        <dbReference type="EMBL" id="VAW95444.1"/>
    </source>
</evidence>
<keyword evidence="3" id="KW-0488">Methylation</keyword>
<keyword evidence="5 8" id="KW-0812">Transmembrane</keyword>
<feature type="transmembrane region" description="Helical" evidence="8">
    <location>
        <begin position="29"/>
        <end position="50"/>
    </location>
</feature>
<keyword evidence="2" id="KW-1003">Cell membrane</keyword>